<dbReference type="AlphaFoldDB" id="A0A160TYB4"/>
<dbReference type="EMBL" id="CZQD01000028">
    <property type="protein sequence ID" value="CUS56635.1"/>
    <property type="molecule type" value="Genomic_DNA"/>
</dbReference>
<protein>
    <submittedName>
        <fullName evidence="1">Uncharacterized protein</fullName>
    </submittedName>
</protein>
<accession>A0A160TYB4</accession>
<evidence type="ECO:0000313" key="1">
    <source>
        <dbReference type="EMBL" id="CUS56635.1"/>
    </source>
</evidence>
<name>A0A160TYB4_9ZZZZ</name>
<proteinExistence type="predicted"/>
<reference evidence="1" key="1">
    <citation type="submission" date="2015-10" db="EMBL/GenBank/DDBJ databases">
        <authorList>
            <person name="Gilbert D.G."/>
        </authorList>
    </citation>
    <scope>NUCLEOTIDE SEQUENCE</scope>
</reference>
<sequence length="74" mass="8081">MRDSVSVDARIFEDEMVITVDSELPIQGLRLDLDTDWIPQSPLPDGVSVSPGSVYIAEAGTELSITMNMPSTDR</sequence>
<gene>
    <name evidence="1" type="ORF">MGWOODY_Hyp2530</name>
</gene>
<organism evidence="1">
    <name type="scientific">hydrothermal vent metagenome</name>
    <dbReference type="NCBI Taxonomy" id="652676"/>
    <lineage>
        <taxon>unclassified sequences</taxon>
        <taxon>metagenomes</taxon>
        <taxon>ecological metagenomes</taxon>
    </lineage>
</organism>